<dbReference type="STRING" id="135208.A0A4Z0A530"/>
<dbReference type="OrthoDB" id="21204at2759"/>
<dbReference type="Proteomes" id="UP000298061">
    <property type="component" value="Unassembled WGS sequence"/>
</dbReference>
<proteinExistence type="predicted"/>
<dbReference type="AlphaFoldDB" id="A0A4Z0A530"/>
<organism evidence="1 2">
    <name type="scientific">Hericium alpestre</name>
    <dbReference type="NCBI Taxonomy" id="135208"/>
    <lineage>
        <taxon>Eukaryota</taxon>
        <taxon>Fungi</taxon>
        <taxon>Dikarya</taxon>
        <taxon>Basidiomycota</taxon>
        <taxon>Agaricomycotina</taxon>
        <taxon>Agaricomycetes</taxon>
        <taxon>Russulales</taxon>
        <taxon>Hericiaceae</taxon>
        <taxon>Hericium</taxon>
    </lineage>
</organism>
<keyword evidence="2" id="KW-1185">Reference proteome</keyword>
<reference evidence="1 2" key="1">
    <citation type="submission" date="2019-02" db="EMBL/GenBank/DDBJ databases">
        <title>Genome sequencing of the rare red list fungi Hericium alpestre (H. flagellum).</title>
        <authorList>
            <person name="Buettner E."/>
            <person name="Kellner H."/>
        </authorList>
    </citation>
    <scope>NUCLEOTIDE SEQUENCE [LARGE SCALE GENOMIC DNA]</scope>
    <source>
        <strain evidence="1 2">DSM 108284</strain>
    </source>
</reference>
<sequence length="118" mass="13297">MFTISLMKAIDIRSESAVKLLAEFLDMDTPYVDGGRFVNAEHFAHEIYSYIRSPYRDLANYDASVQVTSRCLWSLKVTVEVASVLYFFSIFRAICKAVTPSPRTISTLTPAFSIPSQT</sequence>
<protein>
    <submittedName>
        <fullName evidence="1">Uncharacterized protein</fullName>
    </submittedName>
</protein>
<comment type="caution">
    <text evidence="1">The sequence shown here is derived from an EMBL/GenBank/DDBJ whole genome shotgun (WGS) entry which is preliminary data.</text>
</comment>
<accession>A0A4Z0A530</accession>
<evidence type="ECO:0000313" key="1">
    <source>
        <dbReference type="EMBL" id="TFY81550.1"/>
    </source>
</evidence>
<evidence type="ECO:0000313" key="2">
    <source>
        <dbReference type="Proteomes" id="UP000298061"/>
    </source>
</evidence>
<name>A0A4Z0A530_9AGAM</name>
<gene>
    <name evidence="1" type="ORF">EWM64_g2462</name>
</gene>
<dbReference type="EMBL" id="SFCI01000199">
    <property type="protein sequence ID" value="TFY81550.1"/>
    <property type="molecule type" value="Genomic_DNA"/>
</dbReference>